<dbReference type="GO" id="GO:0003824">
    <property type="term" value="F:catalytic activity"/>
    <property type="evidence" value="ECO:0007669"/>
    <property type="project" value="InterPro"/>
</dbReference>
<proteinExistence type="predicted"/>
<dbReference type="SUPFAM" id="SSF54197">
    <property type="entry name" value="HIT-like"/>
    <property type="match status" value="1"/>
</dbReference>
<evidence type="ECO:0000313" key="3">
    <source>
        <dbReference type="EMBL" id="ATB44951.1"/>
    </source>
</evidence>
<accession>A0A250JNH9</accession>
<evidence type="ECO:0000256" key="1">
    <source>
        <dbReference type="PROSITE-ProRule" id="PRU00464"/>
    </source>
</evidence>
<gene>
    <name evidence="3" type="ORF">MYMAC_000534</name>
</gene>
<dbReference type="InterPro" id="IPR036265">
    <property type="entry name" value="HIT-like_sf"/>
</dbReference>
<dbReference type="OrthoDB" id="9784774at2"/>
<protein>
    <recommendedName>
        <fullName evidence="2">HIT domain-containing protein</fullName>
    </recommendedName>
</protein>
<dbReference type="PROSITE" id="PS51084">
    <property type="entry name" value="HIT_2"/>
    <property type="match status" value="1"/>
</dbReference>
<reference evidence="3 4" key="1">
    <citation type="submission" date="2017-06" db="EMBL/GenBank/DDBJ databases">
        <title>Sequencing and comparative analysis of myxobacterial genomes.</title>
        <authorList>
            <person name="Rupp O."/>
            <person name="Goesmann A."/>
            <person name="Sogaard-Andersen L."/>
        </authorList>
    </citation>
    <scope>NUCLEOTIDE SEQUENCE [LARGE SCALE GENOMIC DNA]</scope>
    <source>
        <strain evidence="3 4">DSM 14697</strain>
    </source>
</reference>
<name>A0A250JNH9_9BACT</name>
<keyword evidence="4" id="KW-1185">Reference proteome</keyword>
<dbReference type="Pfam" id="PF01230">
    <property type="entry name" value="HIT"/>
    <property type="match status" value="1"/>
</dbReference>
<organism evidence="3 4">
    <name type="scientific">Corallococcus macrosporus DSM 14697</name>
    <dbReference type="NCBI Taxonomy" id="1189310"/>
    <lineage>
        <taxon>Bacteria</taxon>
        <taxon>Pseudomonadati</taxon>
        <taxon>Myxococcota</taxon>
        <taxon>Myxococcia</taxon>
        <taxon>Myxococcales</taxon>
        <taxon>Cystobacterineae</taxon>
        <taxon>Myxococcaceae</taxon>
        <taxon>Corallococcus</taxon>
    </lineage>
</organism>
<dbReference type="EMBL" id="CP022203">
    <property type="protein sequence ID" value="ATB44951.1"/>
    <property type="molecule type" value="Genomic_DNA"/>
</dbReference>
<dbReference type="KEGG" id="mmas:MYMAC_000534"/>
<evidence type="ECO:0000259" key="2">
    <source>
        <dbReference type="PROSITE" id="PS51084"/>
    </source>
</evidence>
<dbReference type="RefSeq" id="WP_095956918.1">
    <property type="nucleotide sequence ID" value="NZ_CP022203.1"/>
</dbReference>
<dbReference type="AlphaFoldDB" id="A0A250JNH9"/>
<evidence type="ECO:0000313" key="4">
    <source>
        <dbReference type="Proteomes" id="UP000217343"/>
    </source>
</evidence>
<sequence>MSDVLDVNAPCLGCGIVRGATRPVGGVIARAPGLVLHGVAGPSPVPGWVVISSAQHVRAWYDLEPDAASELGPFAARVMRAQREVLGAEHAYAFAIGDVLRHFHLHLIPRYPQTPQRLWGRAAFDAPPADHLPAPALEAAAQALSAALAG</sequence>
<dbReference type="Gene3D" id="3.30.428.10">
    <property type="entry name" value="HIT-like"/>
    <property type="match status" value="1"/>
</dbReference>
<dbReference type="InterPro" id="IPR011146">
    <property type="entry name" value="HIT-like"/>
</dbReference>
<feature type="short sequence motif" description="Histidine triad motif" evidence="1">
    <location>
        <begin position="102"/>
        <end position="106"/>
    </location>
</feature>
<dbReference type="Proteomes" id="UP000217343">
    <property type="component" value="Chromosome"/>
</dbReference>
<feature type="domain" description="HIT" evidence="2">
    <location>
        <begin position="46"/>
        <end position="117"/>
    </location>
</feature>